<dbReference type="InterPro" id="IPR052158">
    <property type="entry name" value="INH-QAR"/>
</dbReference>
<evidence type="ECO:0000313" key="2">
    <source>
        <dbReference type="EMBL" id="KLU82418.1"/>
    </source>
</evidence>
<dbReference type="Proteomes" id="UP000011715">
    <property type="component" value="Unassembled WGS sequence"/>
</dbReference>
<reference evidence="2" key="1">
    <citation type="submission" date="2010-05" db="EMBL/GenBank/DDBJ databases">
        <title>The Genome Sequence of Magnaporthe poae strain ATCC 64411.</title>
        <authorList>
            <consortium name="The Broad Institute Genome Sequencing Platform"/>
            <consortium name="Broad Institute Genome Sequencing Center for Infectious Disease"/>
            <person name="Ma L.-J."/>
            <person name="Dead R."/>
            <person name="Young S."/>
            <person name="Zeng Q."/>
            <person name="Koehrsen M."/>
            <person name="Alvarado L."/>
            <person name="Berlin A."/>
            <person name="Chapman S.B."/>
            <person name="Chen Z."/>
            <person name="Freedman E."/>
            <person name="Gellesch M."/>
            <person name="Goldberg J."/>
            <person name="Griggs A."/>
            <person name="Gujja S."/>
            <person name="Heilman E.R."/>
            <person name="Heiman D."/>
            <person name="Hepburn T."/>
            <person name="Howarth C."/>
            <person name="Jen D."/>
            <person name="Larson L."/>
            <person name="Mehta T."/>
            <person name="Neiman D."/>
            <person name="Pearson M."/>
            <person name="Roberts A."/>
            <person name="Saif S."/>
            <person name="Shea T."/>
            <person name="Shenoy N."/>
            <person name="Sisk P."/>
            <person name="Stolte C."/>
            <person name="Sykes S."/>
            <person name="Walk T."/>
            <person name="White J."/>
            <person name="Yandava C."/>
            <person name="Haas B."/>
            <person name="Nusbaum C."/>
            <person name="Birren B."/>
        </authorList>
    </citation>
    <scope>NUCLEOTIDE SEQUENCE</scope>
    <source>
        <strain evidence="2">ATCC 64411</strain>
    </source>
</reference>
<dbReference type="PANTHER" id="PTHR43130:SF7">
    <property type="entry name" value="DJ-1_PFPI DOMAIN-CONTAINING PROTEIN"/>
    <property type="match status" value="1"/>
</dbReference>
<dbReference type="AlphaFoldDB" id="A0A0C4DNU3"/>
<proteinExistence type="predicted"/>
<gene>
    <name evidence="2" type="ORF">MAPG_01490</name>
</gene>
<dbReference type="OMA" id="CAGMDMF"/>
<dbReference type="VEuPathDB" id="FungiDB:MAPG_01490"/>
<organism evidence="3 4">
    <name type="scientific">Magnaporthiopsis poae (strain ATCC 64411 / 73-15)</name>
    <name type="common">Kentucky bluegrass fungus</name>
    <name type="synonym">Magnaporthe poae</name>
    <dbReference type="NCBI Taxonomy" id="644358"/>
    <lineage>
        <taxon>Eukaryota</taxon>
        <taxon>Fungi</taxon>
        <taxon>Dikarya</taxon>
        <taxon>Ascomycota</taxon>
        <taxon>Pezizomycotina</taxon>
        <taxon>Sordariomycetes</taxon>
        <taxon>Sordariomycetidae</taxon>
        <taxon>Magnaporthales</taxon>
        <taxon>Magnaporthaceae</taxon>
        <taxon>Magnaporthiopsis</taxon>
    </lineage>
</organism>
<sequence>MAATSSKPYRIGVMLESVQLSDIVGIDIFGNLSKEYITSVAELDASVRSLLPLGIDQLQVFYMASRLEPTELTAQFRYMPNVTYDDCPRDLDLVLVGGNTPNVRPEAATVFMREAWPRTRVWMTTCTGALWLADAVDLTGKRVTTNRMALPLARQLHPAAEWQDLRWVVDAKPFEGEGEGELWTSGGAGAGLDMIADYCLKHWDPKLVNAIGLYGIEFQPGRSFDQHYNYDMEKLKI</sequence>
<dbReference type="OrthoDB" id="543156at2759"/>
<dbReference type="Gene3D" id="3.40.50.880">
    <property type="match status" value="1"/>
</dbReference>
<evidence type="ECO:0000313" key="4">
    <source>
        <dbReference type="Proteomes" id="UP000011715"/>
    </source>
</evidence>
<evidence type="ECO:0000259" key="1">
    <source>
        <dbReference type="Pfam" id="PF01965"/>
    </source>
</evidence>
<keyword evidence="4" id="KW-1185">Reference proteome</keyword>
<evidence type="ECO:0000313" key="3">
    <source>
        <dbReference type="EnsemblFungi" id="MAPG_01490T0"/>
    </source>
</evidence>
<name>A0A0C4DNU3_MAGP6</name>
<protein>
    <submittedName>
        <fullName evidence="2">DJ-1/PfpI family protein</fullName>
    </submittedName>
</protein>
<reference evidence="3" key="5">
    <citation type="submission" date="2015-06" db="UniProtKB">
        <authorList>
            <consortium name="EnsemblFungi"/>
        </authorList>
    </citation>
    <scope>IDENTIFICATION</scope>
    <source>
        <strain evidence="3">ATCC 64411</strain>
    </source>
</reference>
<dbReference type="SUPFAM" id="SSF52317">
    <property type="entry name" value="Class I glutamine amidotransferase-like"/>
    <property type="match status" value="1"/>
</dbReference>
<dbReference type="InterPro" id="IPR002818">
    <property type="entry name" value="DJ-1/PfpI"/>
</dbReference>
<dbReference type="EMBL" id="ADBL01000360">
    <property type="status" value="NOT_ANNOTATED_CDS"/>
    <property type="molecule type" value="Genomic_DNA"/>
</dbReference>
<dbReference type="EnsemblFungi" id="MAPG_01490T0">
    <property type="protein sequence ID" value="MAPG_01490T0"/>
    <property type="gene ID" value="MAPG_01490"/>
</dbReference>
<dbReference type="EMBL" id="GL876966">
    <property type="protein sequence ID" value="KLU82418.1"/>
    <property type="molecule type" value="Genomic_DNA"/>
</dbReference>
<dbReference type="eggNOG" id="ENOG502SQ0U">
    <property type="taxonomic scope" value="Eukaryota"/>
</dbReference>
<reference evidence="4" key="2">
    <citation type="submission" date="2010-05" db="EMBL/GenBank/DDBJ databases">
        <title>The genome sequence of Magnaporthe poae strain ATCC 64411.</title>
        <authorList>
            <person name="Ma L.-J."/>
            <person name="Dead R."/>
            <person name="Young S."/>
            <person name="Zeng Q."/>
            <person name="Koehrsen M."/>
            <person name="Alvarado L."/>
            <person name="Berlin A."/>
            <person name="Chapman S.B."/>
            <person name="Chen Z."/>
            <person name="Freedman E."/>
            <person name="Gellesch M."/>
            <person name="Goldberg J."/>
            <person name="Griggs A."/>
            <person name="Gujja S."/>
            <person name="Heilman E.R."/>
            <person name="Heiman D."/>
            <person name="Hepburn T."/>
            <person name="Howarth C."/>
            <person name="Jen D."/>
            <person name="Larson L."/>
            <person name="Mehta T."/>
            <person name="Neiman D."/>
            <person name="Pearson M."/>
            <person name="Roberts A."/>
            <person name="Saif S."/>
            <person name="Shea T."/>
            <person name="Shenoy N."/>
            <person name="Sisk P."/>
            <person name="Stolte C."/>
            <person name="Sykes S."/>
            <person name="Walk T."/>
            <person name="White J."/>
            <person name="Yandava C."/>
            <person name="Haas B."/>
            <person name="Nusbaum C."/>
            <person name="Birren B."/>
        </authorList>
    </citation>
    <scope>NUCLEOTIDE SEQUENCE [LARGE SCALE GENOMIC DNA]</scope>
    <source>
        <strain evidence="4">ATCC 64411 / 73-15</strain>
    </source>
</reference>
<reference evidence="2" key="3">
    <citation type="submission" date="2011-03" db="EMBL/GenBank/DDBJ databases">
        <title>Annotation of Magnaporthe poae ATCC 64411.</title>
        <authorList>
            <person name="Ma L.-J."/>
            <person name="Dead R."/>
            <person name="Young S.K."/>
            <person name="Zeng Q."/>
            <person name="Gargeya S."/>
            <person name="Fitzgerald M."/>
            <person name="Haas B."/>
            <person name="Abouelleil A."/>
            <person name="Alvarado L."/>
            <person name="Arachchi H.M."/>
            <person name="Berlin A."/>
            <person name="Brown A."/>
            <person name="Chapman S.B."/>
            <person name="Chen Z."/>
            <person name="Dunbar C."/>
            <person name="Freedman E."/>
            <person name="Gearin G."/>
            <person name="Gellesch M."/>
            <person name="Goldberg J."/>
            <person name="Griggs A."/>
            <person name="Gujja S."/>
            <person name="Heiman D."/>
            <person name="Howarth C."/>
            <person name="Larson L."/>
            <person name="Lui A."/>
            <person name="MacDonald P.J.P."/>
            <person name="Mehta T."/>
            <person name="Montmayeur A."/>
            <person name="Murphy C."/>
            <person name="Neiman D."/>
            <person name="Pearson M."/>
            <person name="Priest M."/>
            <person name="Roberts A."/>
            <person name="Saif S."/>
            <person name="Shea T."/>
            <person name="Shenoy N."/>
            <person name="Sisk P."/>
            <person name="Stolte C."/>
            <person name="Sykes S."/>
            <person name="Yandava C."/>
            <person name="Wortman J."/>
            <person name="Nusbaum C."/>
            <person name="Birren B."/>
        </authorList>
    </citation>
    <scope>NUCLEOTIDE SEQUENCE</scope>
    <source>
        <strain evidence="2">ATCC 64411</strain>
    </source>
</reference>
<accession>A0A0C4DNU3</accession>
<reference evidence="3" key="4">
    <citation type="journal article" date="2015" name="G3 (Bethesda)">
        <title>Genome sequences of three phytopathogenic species of the Magnaporthaceae family of fungi.</title>
        <authorList>
            <person name="Okagaki L.H."/>
            <person name="Nunes C.C."/>
            <person name="Sailsbery J."/>
            <person name="Clay B."/>
            <person name="Brown D."/>
            <person name="John T."/>
            <person name="Oh Y."/>
            <person name="Young N."/>
            <person name="Fitzgerald M."/>
            <person name="Haas B.J."/>
            <person name="Zeng Q."/>
            <person name="Young S."/>
            <person name="Adiconis X."/>
            <person name="Fan L."/>
            <person name="Levin J.Z."/>
            <person name="Mitchell T.K."/>
            <person name="Okubara P.A."/>
            <person name="Farman M.L."/>
            <person name="Kohn L.M."/>
            <person name="Birren B."/>
            <person name="Ma L.-J."/>
            <person name="Dean R.A."/>
        </authorList>
    </citation>
    <scope>NUCLEOTIDE SEQUENCE</scope>
    <source>
        <strain evidence="3">ATCC 64411 / 73-15</strain>
    </source>
</reference>
<dbReference type="PANTHER" id="PTHR43130">
    <property type="entry name" value="ARAC-FAMILY TRANSCRIPTIONAL REGULATOR"/>
    <property type="match status" value="1"/>
</dbReference>
<dbReference type="Pfam" id="PF01965">
    <property type="entry name" value="DJ-1_PfpI"/>
    <property type="match status" value="1"/>
</dbReference>
<feature type="domain" description="DJ-1/PfpI" evidence="1">
    <location>
        <begin position="60"/>
        <end position="172"/>
    </location>
</feature>
<dbReference type="InterPro" id="IPR029062">
    <property type="entry name" value="Class_I_gatase-like"/>
</dbReference>